<dbReference type="Gene3D" id="2.40.260.10">
    <property type="entry name" value="Sortase"/>
    <property type="match status" value="1"/>
</dbReference>
<name>A0ABV1NXH7_9ACTN</name>
<sequence>MSTRPVARRAAAVTLLVVAGVAALVAVRAGDGPQAASSPAAAVPSAAAAPTTPSGSSAPSSGASTIPVQGATAARPVEVRVPRLGIVSRLDDLAVVADGTLERPPRWQVAGWYAAGPRPGETGPAVIAGHVDSPTGPAVFTGLEALRPGDLVEVLGDDGTTTSFTVDRLATAPKDAFPTRAVYGQTPDAQLRLITCDGAYVADAGGYQDNLIVFATERA</sequence>
<proteinExistence type="predicted"/>
<organism evidence="4 5">
    <name type="scientific">Nocardioides kribbensis</name>
    <dbReference type="NCBI Taxonomy" id="305517"/>
    <lineage>
        <taxon>Bacteria</taxon>
        <taxon>Bacillati</taxon>
        <taxon>Actinomycetota</taxon>
        <taxon>Actinomycetes</taxon>
        <taxon>Propionibacteriales</taxon>
        <taxon>Nocardioidaceae</taxon>
        <taxon>Nocardioides</taxon>
    </lineage>
</organism>
<comment type="caution">
    <text evidence="4">The sequence shown here is derived from an EMBL/GenBank/DDBJ whole genome shotgun (WGS) entry which is preliminary data.</text>
</comment>
<dbReference type="RefSeq" id="WP_349804326.1">
    <property type="nucleotide sequence ID" value="NZ_JBEGDP010000006.1"/>
</dbReference>
<dbReference type="EMBL" id="JBEGDP010000006">
    <property type="protein sequence ID" value="MEQ7847203.1"/>
    <property type="molecule type" value="Genomic_DNA"/>
</dbReference>
<dbReference type="NCBIfam" id="NF033748">
    <property type="entry name" value="class_F_sortase"/>
    <property type="match status" value="1"/>
</dbReference>
<protein>
    <submittedName>
        <fullName evidence="4">Class F sortase</fullName>
    </submittedName>
</protein>
<evidence type="ECO:0000313" key="4">
    <source>
        <dbReference type="EMBL" id="MEQ7847203.1"/>
    </source>
</evidence>
<feature type="signal peptide" evidence="3">
    <location>
        <begin position="1"/>
        <end position="29"/>
    </location>
</feature>
<evidence type="ECO:0000256" key="3">
    <source>
        <dbReference type="SAM" id="SignalP"/>
    </source>
</evidence>
<dbReference type="Proteomes" id="UP001482520">
    <property type="component" value="Unassembled WGS sequence"/>
</dbReference>
<dbReference type="SUPFAM" id="SSF63817">
    <property type="entry name" value="Sortase"/>
    <property type="match status" value="1"/>
</dbReference>
<feature type="chain" id="PRO_5046789094" evidence="3">
    <location>
        <begin position="30"/>
        <end position="219"/>
    </location>
</feature>
<reference evidence="4 5" key="1">
    <citation type="submission" date="2024-02" db="EMBL/GenBank/DDBJ databases">
        <title>Full genome sequence of Nocardioides kribbensis.</title>
        <authorList>
            <person name="Poletto B.L."/>
            <person name="Silva G."/>
            <person name="Galante D."/>
            <person name="Campos K.R."/>
            <person name="Santos M.B.N."/>
            <person name="Sacchi C.T."/>
        </authorList>
    </citation>
    <scope>NUCLEOTIDE SEQUENCE [LARGE SCALE GENOMIC DNA]</scope>
    <source>
        <strain evidence="4 5">O4R</strain>
    </source>
</reference>
<feature type="compositionally biased region" description="Low complexity" evidence="2">
    <location>
        <begin position="46"/>
        <end position="65"/>
    </location>
</feature>
<keyword evidence="3" id="KW-0732">Signal</keyword>
<dbReference type="InterPro" id="IPR042001">
    <property type="entry name" value="Sortase_F"/>
</dbReference>
<dbReference type="CDD" id="cd05829">
    <property type="entry name" value="Sortase_F"/>
    <property type="match status" value="1"/>
</dbReference>
<dbReference type="InterPro" id="IPR005754">
    <property type="entry name" value="Sortase"/>
</dbReference>
<dbReference type="InterPro" id="IPR023365">
    <property type="entry name" value="Sortase_dom-sf"/>
</dbReference>
<feature type="region of interest" description="Disordered" evidence="2">
    <location>
        <begin position="46"/>
        <end position="71"/>
    </location>
</feature>
<dbReference type="Pfam" id="PF04203">
    <property type="entry name" value="Sortase"/>
    <property type="match status" value="1"/>
</dbReference>
<accession>A0ABV1NXH7</accession>
<evidence type="ECO:0000256" key="1">
    <source>
        <dbReference type="ARBA" id="ARBA00022801"/>
    </source>
</evidence>
<keyword evidence="1" id="KW-0378">Hydrolase</keyword>
<keyword evidence="5" id="KW-1185">Reference proteome</keyword>
<evidence type="ECO:0000313" key="5">
    <source>
        <dbReference type="Proteomes" id="UP001482520"/>
    </source>
</evidence>
<evidence type="ECO:0000256" key="2">
    <source>
        <dbReference type="SAM" id="MobiDB-lite"/>
    </source>
</evidence>
<gene>
    <name evidence="4" type="ORF">V6R90_07915</name>
</gene>